<protein>
    <submittedName>
        <fullName evidence="2">Uncharacterized protein</fullName>
    </submittedName>
</protein>
<keyword evidence="3" id="KW-1185">Reference proteome</keyword>
<dbReference type="Proteomes" id="UP000236161">
    <property type="component" value="Unassembled WGS sequence"/>
</dbReference>
<name>A0A2I0A570_9ASPA</name>
<evidence type="ECO:0000313" key="2">
    <source>
        <dbReference type="EMBL" id="PKA50682.1"/>
    </source>
</evidence>
<sequence length="114" mass="12738">MDSSELMASGLDDHNNERRSFPMVPPLKRVAEEASAAASSALSPVKKACSDLTDESAMNDWDAELKQELHDNDAWSVSVVDCAMTDSDTELNQELDCEDIDLFSSFRWYRMVSN</sequence>
<feature type="region of interest" description="Disordered" evidence="1">
    <location>
        <begin position="1"/>
        <end position="25"/>
    </location>
</feature>
<reference evidence="2 3" key="1">
    <citation type="journal article" date="2017" name="Nature">
        <title>The Apostasia genome and the evolution of orchids.</title>
        <authorList>
            <person name="Zhang G.Q."/>
            <person name="Liu K.W."/>
            <person name="Li Z."/>
            <person name="Lohaus R."/>
            <person name="Hsiao Y.Y."/>
            <person name="Niu S.C."/>
            <person name="Wang J.Y."/>
            <person name="Lin Y.C."/>
            <person name="Xu Q."/>
            <person name="Chen L.J."/>
            <person name="Yoshida K."/>
            <person name="Fujiwara S."/>
            <person name="Wang Z.W."/>
            <person name="Zhang Y.Q."/>
            <person name="Mitsuda N."/>
            <person name="Wang M."/>
            <person name="Liu G.H."/>
            <person name="Pecoraro L."/>
            <person name="Huang H.X."/>
            <person name="Xiao X.J."/>
            <person name="Lin M."/>
            <person name="Wu X.Y."/>
            <person name="Wu W.L."/>
            <person name="Chen Y.Y."/>
            <person name="Chang S.B."/>
            <person name="Sakamoto S."/>
            <person name="Ohme-Takagi M."/>
            <person name="Yagi M."/>
            <person name="Zeng S.J."/>
            <person name="Shen C.Y."/>
            <person name="Yeh C.M."/>
            <person name="Luo Y.B."/>
            <person name="Tsai W.C."/>
            <person name="Van de Peer Y."/>
            <person name="Liu Z.J."/>
        </authorList>
    </citation>
    <scope>NUCLEOTIDE SEQUENCE [LARGE SCALE GENOMIC DNA]</scope>
    <source>
        <strain evidence="3">cv. Shenzhen</strain>
        <tissue evidence="2">Stem</tissue>
    </source>
</reference>
<feature type="compositionally biased region" description="Basic and acidic residues" evidence="1">
    <location>
        <begin position="11"/>
        <end position="20"/>
    </location>
</feature>
<dbReference type="AlphaFoldDB" id="A0A2I0A570"/>
<accession>A0A2I0A570</accession>
<organism evidence="2 3">
    <name type="scientific">Apostasia shenzhenica</name>
    <dbReference type="NCBI Taxonomy" id="1088818"/>
    <lineage>
        <taxon>Eukaryota</taxon>
        <taxon>Viridiplantae</taxon>
        <taxon>Streptophyta</taxon>
        <taxon>Embryophyta</taxon>
        <taxon>Tracheophyta</taxon>
        <taxon>Spermatophyta</taxon>
        <taxon>Magnoliopsida</taxon>
        <taxon>Liliopsida</taxon>
        <taxon>Asparagales</taxon>
        <taxon>Orchidaceae</taxon>
        <taxon>Apostasioideae</taxon>
        <taxon>Apostasia</taxon>
    </lineage>
</organism>
<evidence type="ECO:0000313" key="3">
    <source>
        <dbReference type="Proteomes" id="UP000236161"/>
    </source>
</evidence>
<gene>
    <name evidence="2" type="ORF">AXF42_Ash021016</name>
</gene>
<evidence type="ECO:0000256" key="1">
    <source>
        <dbReference type="SAM" id="MobiDB-lite"/>
    </source>
</evidence>
<dbReference type="EMBL" id="KZ452020">
    <property type="protein sequence ID" value="PKA50682.1"/>
    <property type="molecule type" value="Genomic_DNA"/>
</dbReference>
<proteinExistence type="predicted"/>